<gene>
    <name evidence="2" type="ORF">SAMN04488035_0946</name>
</gene>
<dbReference type="NCBIfam" id="NF037959">
    <property type="entry name" value="MFS_SpdSyn"/>
    <property type="match status" value="1"/>
</dbReference>
<dbReference type="SUPFAM" id="SSF53335">
    <property type="entry name" value="S-adenosyl-L-methionine-dependent methyltransferases"/>
    <property type="match status" value="1"/>
</dbReference>
<sequence>MARRPARSRSSSAPLTRIPSGPVVLGGATVEAVPDRDDPEGFTLLVDGVPSSYLRLGDPGFLGFEYMQQMAAVLALLPGGPLDVVHVGAAGCALARHVEAARPGSRQIGIDPVAELLERVREWFDLPRSPALRLRAGDGRAVLEQLRPASADVVVRDAFAPDVTPGHLATTEFHALARRTLRPGGLYLLNVADRAPLRGVREELASVGAAFDGCQVALVAEPGVLKGRRYGNLVVAALAPTTEEDSTRLPDLGGAALARAVRSLAAPSTILTGGELATFVGQAPTRHDPPAS</sequence>
<dbReference type="CDD" id="cd02440">
    <property type="entry name" value="AdoMet_MTases"/>
    <property type="match status" value="1"/>
</dbReference>
<dbReference type="PANTHER" id="PTHR43317:SF1">
    <property type="entry name" value="THERMOSPERMINE SYNTHASE ACAULIS5"/>
    <property type="match status" value="1"/>
</dbReference>
<dbReference type="RefSeq" id="WP_093375458.1">
    <property type="nucleotide sequence ID" value="NZ_BNAN01000001.1"/>
</dbReference>
<dbReference type="Gene3D" id="3.40.50.150">
    <property type="entry name" value="Vaccinia Virus protein VP39"/>
    <property type="match status" value="1"/>
</dbReference>
<reference evidence="3" key="1">
    <citation type="submission" date="2016-10" db="EMBL/GenBank/DDBJ databases">
        <authorList>
            <person name="Varghese N."/>
            <person name="Submissions S."/>
        </authorList>
    </citation>
    <scope>NUCLEOTIDE SEQUENCE [LARGE SCALE GENOMIC DNA]</scope>
    <source>
        <strain evidence="3">DSM 19083</strain>
    </source>
</reference>
<dbReference type="GO" id="GO:0006596">
    <property type="term" value="P:polyamine biosynthetic process"/>
    <property type="evidence" value="ECO:0007669"/>
    <property type="project" value="UniProtKB-KW"/>
</dbReference>
<dbReference type="OrthoDB" id="8221452at2"/>
<dbReference type="AlphaFoldDB" id="A0A1I2E9A6"/>
<dbReference type="PANTHER" id="PTHR43317">
    <property type="entry name" value="THERMOSPERMINE SYNTHASE ACAULIS5"/>
    <property type="match status" value="1"/>
</dbReference>
<evidence type="ECO:0008006" key="4">
    <source>
        <dbReference type="Google" id="ProtNLM"/>
    </source>
</evidence>
<accession>A0A1I2E9A6</accession>
<proteinExistence type="predicted"/>
<protein>
    <recommendedName>
        <fullName evidence="4">Spermidine synthase</fullName>
    </recommendedName>
</protein>
<evidence type="ECO:0000256" key="1">
    <source>
        <dbReference type="ARBA" id="ARBA00023115"/>
    </source>
</evidence>
<dbReference type="STRING" id="285351.SAMN04488035_0946"/>
<keyword evidence="1" id="KW-0620">Polyamine biosynthesis</keyword>
<dbReference type="Proteomes" id="UP000198520">
    <property type="component" value="Unassembled WGS sequence"/>
</dbReference>
<evidence type="ECO:0000313" key="3">
    <source>
        <dbReference type="Proteomes" id="UP000198520"/>
    </source>
</evidence>
<organism evidence="2 3">
    <name type="scientific">Flavimobilis marinus</name>
    <dbReference type="NCBI Taxonomy" id="285351"/>
    <lineage>
        <taxon>Bacteria</taxon>
        <taxon>Bacillati</taxon>
        <taxon>Actinomycetota</taxon>
        <taxon>Actinomycetes</taxon>
        <taxon>Micrococcales</taxon>
        <taxon>Jonesiaceae</taxon>
        <taxon>Flavimobilis</taxon>
    </lineage>
</organism>
<dbReference type="EMBL" id="FONZ01000001">
    <property type="protein sequence ID" value="SFE89229.1"/>
    <property type="molecule type" value="Genomic_DNA"/>
</dbReference>
<keyword evidence="3" id="KW-1185">Reference proteome</keyword>
<dbReference type="InterPro" id="IPR029063">
    <property type="entry name" value="SAM-dependent_MTases_sf"/>
</dbReference>
<evidence type="ECO:0000313" key="2">
    <source>
        <dbReference type="EMBL" id="SFE89229.1"/>
    </source>
</evidence>
<name>A0A1I2E9A6_9MICO</name>